<dbReference type="EMBL" id="HG529608">
    <property type="protein sequence ID" value="CDI54210.1"/>
    <property type="molecule type" value="Genomic_DNA"/>
</dbReference>
<dbReference type="InterPro" id="IPR050113">
    <property type="entry name" value="Ub_conjugating_enzyme"/>
</dbReference>
<evidence type="ECO:0000256" key="1">
    <source>
        <dbReference type="ARBA" id="ARBA00022786"/>
    </source>
</evidence>
<dbReference type="AlphaFoldDB" id="A0A077QVN0"/>
<dbReference type="Pfam" id="PF00179">
    <property type="entry name" value="UQ_con"/>
    <property type="match status" value="1"/>
</dbReference>
<feature type="domain" description="UBC core" evidence="2">
    <location>
        <begin position="3"/>
        <end position="180"/>
    </location>
</feature>
<dbReference type="InterPro" id="IPR000608">
    <property type="entry name" value="UBC"/>
</dbReference>
<dbReference type="FunFam" id="3.10.110.10:FF:000072">
    <property type="entry name" value="Ubiquitin-conjugating enzyme E2 W"/>
    <property type="match status" value="1"/>
</dbReference>
<keyword evidence="1" id="KW-0833">Ubl conjugation pathway</keyword>
<proteinExistence type="predicted"/>
<dbReference type="CDD" id="cd23808">
    <property type="entry name" value="UBCc_UBE2W"/>
    <property type="match status" value="1"/>
</dbReference>
<organism evidence="3">
    <name type="scientific">Melanopsichium pennsylvanicum 4</name>
    <dbReference type="NCBI Taxonomy" id="1398559"/>
    <lineage>
        <taxon>Eukaryota</taxon>
        <taxon>Fungi</taxon>
        <taxon>Dikarya</taxon>
        <taxon>Basidiomycota</taxon>
        <taxon>Ustilaginomycotina</taxon>
        <taxon>Ustilaginomycetes</taxon>
        <taxon>Ustilaginales</taxon>
        <taxon>Ustilaginaceae</taxon>
        <taxon>Melanopsichium</taxon>
    </lineage>
</organism>
<name>A0A077QVN0_9BASI</name>
<accession>A0A077QVN0</accession>
<dbReference type="Gene3D" id="3.10.110.10">
    <property type="entry name" value="Ubiquitin Conjugating Enzyme"/>
    <property type="match status" value="1"/>
</dbReference>
<dbReference type="PANTHER" id="PTHR24067">
    <property type="entry name" value="UBIQUITIN-CONJUGATING ENZYME E2"/>
    <property type="match status" value="1"/>
</dbReference>
<protein>
    <submittedName>
        <fullName evidence="3">Related to ubiquitin-conjugating enzyme</fullName>
    </submittedName>
</protein>
<sequence>MRIATKRLQKELSEIRLKGPPEGCAIIKAEDLQEWQFSIEVLGNSLYQGQKFGLRFRFSDTYPMESPEVVFMTTDGFEAPISFLDALQADPDVLTQRWLSLILVGGKKQHPHVYSNGHICASILGNEWSPVLTISSVLLTLQSMLASCKQLQTPPDNDAYVKRAPLSPKDSRFVYDDDTV</sequence>
<evidence type="ECO:0000259" key="2">
    <source>
        <dbReference type="PROSITE" id="PS50127"/>
    </source>
</evidence>
<dbReference type="PROSITE" id="PS50127">
    <property type="entry name" value="UBC_2"/>
    <property type="match status" value="1"/>
</dbReference>
<dbReference type="InterPro" id="IPR016135">
    <property type="entry name" value="UBQ-conjugating_enzyme/RWD"/>
</dbReference>
<reference evidence="3" key="1">
    <citation type="journal article" date="2014" name="Genome Biol. Evol.">
        <title>Gene Loss Rather Than Gene Gain Is Associated with a Host Jump from Monocots to Dicots in the Smut Fungus Melanopsichium pennsylvanicum.</title>
        <authorList>
            <person name="Sharma R."/>
            <person name="Mishra B."/>
            <person name="Runge F."/>
            <person name="Thines M."/>
        </authorList>
    </citation>
    <scope>NUCLEOTIDE SEQUENCE</scope>
    <source>
        <strain evidence="3">4</strain>
    </source>
</reference>
<dbReference type="SMART" id="SM00212">
    <property type="entry name" value="UBCc"/>
    <property type="match status" value="1"/>
</dbReference>
<dbReference type="SUPFAM" id="SSF54495">
    <property type="entry name" value="UBC-like"/>
    <property type="match status" value="1"/>
</dbReference>
<evidence type="ECO:0000313" key="3">
    <source>
        <dbReference type="EMBL" id="CDI54210.1"/>
    </source>
</evidence>